<dbReference type="InterPro" id="IPR045632">
    <property type="entry name" value="DUF6314"/>
</dbReference>
<gene>
    <name evidence="2" type="ORF">ABIF63_001696</name>
</gene>
<name>A0ABV2RKX9_BRAJP</name>
<comment type="caution">
    <text evidence="2">The sequence shown here is derived from an EMBL/GenBank/DDBJ whole genome shotgun (WGS) entry which is preliminary data.</text>
</comment>
<protein>
    <recommendedName>
        <fullName evidence="1">DUF6314 domain-containing protein</fullName>
    </recommendedName>
</protein>
<accession>A0ABV2RKX9</accession>
<evidence type="ECO:0000259" key="1">
    <source>
        <dbReference type="Pfam" id="PF19834"/>
    </source>
</evidence>
<dbReference type="Proteomes" id="UP001549291">
    <property type="component" value="Unassembled WGS sequence"/>
</dbReference>
<evidence type="ECO:0000313" key="2">
    <source>
        <dbReference type="EMBL" id="MET4717590.1"/>
    </source>
</evidence>
<evidence type="ECO:0000313" key="3">
    <source>
        <dbReference type="Proteomes" id="UP001549291"/>
    </source>
</evidence>
<feature type="domain" description="DUF6314" evidence="1">
    <location>
        <begin position="19"/>
        <end position="126"/>
    </location>
</feature>
<dbReference type="EMBL" id="JBEPTQ010000002">
    <property type="protein sequence ID" value="MET4717590.1"/>
    <property type="molecule type" value="Genomic_DNA"/>
</dbReference>
<sequence length="284" mass="30996">MNEATSDGWGAATDVTKKLTGSWSFNRVIEGQATMQGVAIFTPLDRGRLAYREQGHLKLANGTIVQAEREYVFSNSGGGFEVFFKEDPPRLFHEISLSPSSGGELSGRARHLCRHDDYQSAYTFAAGWNVRRPSCRVGSTQGLHDEHDLHTSPVIKPGRWRRPCRLSPPELTLRHAVDVGEPAVGVGVQVDAGHQRQQAVIGAVGDFDRQRLLVKGLDIAADEAAQQAAKTALGGIVPAERLELLLKCPEGAQAVVLLRKPRMQVVHVSSFELQKKLPVYTGGM</sequence>
<proteinExistence type="predicted"/>
<keyword evidence="3" id="KW-1185">Reference proteome</keyword>
<reference evidence="2 3" key="1">
    <citation type="submission" date="2024-06" db="EMBL/GenBank/DDBJ databases">
        <title>Genomic Encyclopedia of Type Strains, Phase V (KMG-V): Genome sequencing to study the core and pangenomes of soil and plant-associated prokaryotes.</title>
        <authorList>
            <person name="Whitman W."/>
        </authorList>
    </citation>
    <scope>NUCLEOTIDE SEQUENCE [LARGE SCALE GENOMIC DNA]</scope>
    <source>
        <strain evidence="2 3">USDA 160</strain>
    </source>
</reference>
<dbReference type="Pfam" id="PF19834">
    <property type="entry name" value="DUF6314"/>
    <property type="match status" value="1"/>
</dbReference>
<organism evidence="2 3">
    <name type="scientific">Bradyrhizobium japonicum</name>
    <dbReference type="NCBI Taxonomy" id="375"/>
    <lineage>
        <taxon>Bacteria</taxon>
        <taxon>Pseudomonadati</taxon>
        <taxon>Pseudomonadota</taxon>
        <taxon>Alphaproteobacteria</taxon>
        <taxon>Hyphomicrobiales</taxon>
        <taxon>Nitrobacteraceae</taxon>
        <taxon>Bradyrhizobium</taxon>
    </lineage>
</organism>